<reference evidence="3 4" key="1">
    <citation type="journal article" date="2013" name="Genome Announc.">
        <title>Draft Genome Sequence of 'Candidatus Halobonum tyrrellensis' Strain G22, Isolated from the Hypersaline Waters of Lake Tyrrell, Australia.</title>
        <authorList>
            <person name="Ugalde J.A."/>
            <person name="Narasingarao P."/>
            <person name="Kuo S."/>
            <person name="Podell S."/>
            <person name="Allen E.E."/>
        </authorList>
    </citation>
    <scope>NUCLEOTIDE SEQUENCE [LARGE SCALE GENOMIC DNA]</scope>
    <source>
        <strain evidence="3 4">G22</strain>
    </source>
</reference>
<keyword evidence="4" id="KW-1185">Reference proteome</keyword>
<proteinExistence type="predicted"/>
<dbReference type="RefSeq" id="WP_023394028.1">
    <property type="nucleotide sequence ID" value="NZ_ASGZ01000024.1"/>
</dbReference>
<evidence type="ECO:0000313" key="3">
    <source>
        <dbReference type="EMBL" id="ESP88765.1"/>
    </source>
</evidence>
<dbReference type="Pfam" id="PF26262">
    <property type="entry name" value="DUF8066"/>
    <property type="match status" value="1"/>
</dbReference>
<keyword evidence="2" id="KW-1133">Transmembrane helix</keyword>
<accession>V4HDH1</accession>
<name>V4HDH1_9EURY</name>
<dbReference type="AlphaFoldDB" id="V4HDH1"/>
<dbReference type="InterPro" id="IPR058379">
    <property type="entry name" value="DUF8066"/>
</dbReference>
<feature type="transmembrane region" description="Helical" evidence="2">
    <location>
        <begin position="38"/>
        <end position="55"/>
    </location>
</feature>
<organism evidence="3 4">
    <name type="scientific">Candidatus Halobonum tyrrellensis G22</name>
    <dbReference type="NCBI Taxonomy" id="1324957"/>
    <lineage>
        <taxon>Archaea</taxon>
        <taxon>Methanobacteriati</taxon>
        <taxon>Methanobacteriota</taxon>
        <taxon>Stenosarchaea group</taxon>
        <taxon>Halobacteria</taxon>
        <taxon>Halobacteriales</taxon>
        <taxon>Haloferacaceae</taxon>
        <taxon>Candidatus Halobonum</taxon>
    </lineage>
</organism>
<evidence type="ECO:0000256" key="1">
    <source>
        <dbReference type="SAM" id="MobiDB-lite"/>
    </source>
</evidence>
<sequence>MSQSPSSLRETLSGPTGVGVVVLFVLLVAYSFFVAGSVLFPVWVGFVAFSLWLFYRFVVAHERIAAANERRATAGERRARAAESRAGVGHPDAGEPGERPDDTAADPGDADDDSADDPGRGAR</sequence>
<evidence type="ECO:0000313" key="4">
    <source>
        <dbReference type="Proteomes" id="UP000017840"/>
    </source>
</evidence>
<feature type="transmembrane region" description="Helical" evidence="2">
    <location>
        <begin position="12"/>
        <end position="32"/>
    </location>
</feature>
<keyword evidence="2" id="KW-0812">Transmembrane</keyword>
<dbReference type="EMBL" id="ASGZ01000024">
    <property type="protein sequence ID" value="ESP88765.1"/>
    <property type="molecule type" value="Genomic_DNA"/>
</dbReference>
<keyword evidence="2" id="KW-0472">Membrane</keyword>
<feature type="compositionally biased region" description="Basic and acidic residues" evidence="1">
    <location>
        <begin position="69"/>
        <end position="83"/>
    </location>
</feature>
<feature type="region of interest" description="Disordered" evidence="1">
    <location>
        <begin position="69"/>
        <end position="123"/>
    </location>
</feature>
<protein>
    <submittedName>
        <fullName evidence="3">Uncharacterized protein</fullName>
    </submittedName>
</protein>
<comment type="caution">
    <text evidence="3">The sequence shown here is derived from an EMBL/GenBank/DDBJ whole genome shotgun (WGS) entry which is preliminary data.</text>
</comment>
<evidence type="ECO:0000256" key="2">
    <source>
        <dbReference type="SAM" id="Phobius"/>
    </source>
</evidence>
<feature type="compositionally biased region" description="Basic and acidic residues" evidence="1">
    <location>
        <begin position="92"/>
        <end position="102"/>
    </location>
</feature>
<gene>
    <name evidence="3" type="ORF">K933_07211</name>
</gene>
<dbReference type="Proteomes" id="UP000017840">
    <property type="component" value="Unassembled WGS sequence"/>
</dbReference>